<comment type="caution">
    <text evidence="3">The sequence shown here is derived from an EMBL/GenBank/DDBJ whole genome shotgun (WGS) entry which is preliminary data.</text>
</comment>
<sequence>MPKGPSFIPPRPGVWDILWTARRCAYAIHQVHVEKLPIIDRGDAVGKIVGQAKIFGKVLLLHSAQHVAPPPTTGTQMTHPTILPTAVKRRRRDDSDDADFDNLPSFSPSPAKKSHERK</sequence>
<evidence type="ECO:0000256" key="1">
    <source>
        <dbReference type="SAM" id="MobiDB-lite"/>
    </source>
</evidence>
<name>A0AAD6Y8F2_9AGAR</name>
<dbReference type="Proteomes" id="UP001219525">
    <property type="component" value="Unassembled WGS sequence"/>
</dbReference>
<accession>A0AAD6Y8F2</accession>
<protein>
    <submittedName>
        <fullName evidence="3">Uncharacterized protein</fullName>
    </submittedName>
</protein>
<reference evidence="3" key="1">
    <citation type="submission" date="2023-03" db="EMBL/GenBank/DDBJ databases">
        <title>Massive genome expansion in bonnet fungi (Mycena s.s.) driven by repeated elements and novel gene families across ecological guilds.</title>
        <authorList>
            <consortium name="Lawrence Berkeley National Laboratory"/>
            <person name="Harder C.B."/>
            <person name="Miyauchi S."/>
            <person name="Viragh M."/>
            <person name="Kuo A."/>
            <person name="Thoen E."/>
            <person name="Andreopoulos B."/>
            <person name="Lu D."/>
            <person name="Skrede I."/>
            <person name="Drula E."/>
            <person name="Henrissat B."/>
            <person name="Morin E."/>
            <person name="Kohler A."/>
            <person name="Barry K."/>
            <person name="LaButti K."/>
            <person name="Morin E."/>
            <person name="Salamov A."/>
            <person name="Lipzen A."/>
            <person name="Mereny Z."/>
            <person name="Hegedus B."/>
            <person name="Baldrian P."/>
            <person name="Stursova M."/>
            <person name="Weitz H."/>
            <person name="Taylor A."/>
            <person name="Grigoriev I.V."/>
            <person name="Nagy L.G."/>
            <person name="Martin F."/>
            <person name="Kauserud H."/>
        </authorList>
    </citation>
    <scope>NUCLEOTIDE SEQUENCE</scope>
    <source>
        <strain evidence="3">9144</strain>
    </source>
</reference>
<evidence type="ECO:0000313" key="4">
    <source>
        <dbReference type="Proteomes" id="UP001219525"/>
    </source>
</evidence>
<organism evidence="3 4">
    <name type="scientific">Mycena pura</name>
    <dbReference type="NCBI Taxonomy" id="153505"/>
    <lineage>
        <taxon>Eukaryota</taxon>
        <taxon>Fungi</taxon>
        <taxon>Dikarya</taxon>
        <taxon>Basidiomycota</taxon>
        <taxon>Agaricomycotina</taxon>
        <taxon>Agaricomycetes</taxon>
        <taxon>Agaricomycetidae</taxon>
        <taxon>Agaricales</taxon>
        <taxon>Marasmiineae</taxon>
        <taxon>Mycenaceae</taxon>
        <taxon>Mycena</taxon>
    </lineage>
</organism>
<dbReference type="EMBL" id="JARJCW010000074">
    <property type="protein sequence ID" value="KAJ7198140.1"/>
    <property type="molecule type" value="Genomic_DNA"/>
</dbReference>
<dbReference type="EMBL" id="JARJCW010000044">
    <property type="protein sequence ID" value="KAJ7205249.1"/>
    <property type="molecule type" value="Genomic_DNA"/>
</dbReference>
<feature type="region of interest" description="Disordered" evidence="1">
    <location>
        <begin position="68"/>
        <end position="118"/>
    </location>
</feature>
<keyword evidence="4" id="KW-1185">Reference proteome</keyword>
<evidence type="ECO:0000313" key="3">
    <source>
        <dbReference type="EMBL" id="KAJ7205249.1"/>
    </source>
</evidence>
<gene>
    <name evidence="3" type="ORF">GGX14DRAFT_397794</name>
    <name evidence="2" type="ORF">GGX14DRAFT_402166</name>
</gene>
<proteinExistence type="predicted"/>
<evidence type="ECO:0000313" key="2">
    <source>
        <dbReference type="EMBL" id="KAJ7198140.1"/>
    </source>
</evidence>
<dbReference type="AlphaFoldDB" id="A0AAD6Y8F2"/>